<dbReference type="Pfam" id="PF22486">
    <property type="entry name" value="MATH_2"/>
    <property type="match status" value="1"/>
</dbReference>
<dbReference type="CDD" id="cd00121">
    <property type="entry name" value="MATH"/>
    <property type="match status" value="1"/>
</dbReference>
<evidence type="ECO:0000256" key="1">
    <source>
        <dbReference type="ARBA" id="ARBA00023054"/>
    </source>
</evidence>
<keyword evidence="1" id="KW-0175">Coiled coil</keyword>
<accession>A0A0V0H703</accession>
<dbReference type="PANTHER" id="PTHR46236">
    <property type="entry name" value="TRAF-LIKE SUPERFAMILY PROTEIN"/>
    <property type="match status" value="1"/>
</dbReference>
<dbReference type="SUPFAM" id="SSF49599">
    <property type="entry name" value="TRAF domain-like"/>
    <property type="match status" value="1"/>
</dbReference>
<sequence>MEVLAVAPAVPTNTVDAQAVDDPASARFTWTVEKFSRLNVKKYSDVFDIGGYKWRILIFPKGNDVDYLSMYLDVADAATLPTGWSRHAKFSLAVVNQIHGKFTLRKETEHLFTAKEKDWGFTKFLPPTELNDPGKGFLVDDKVIIEADITFPKVH</sequence>
<dbReference type="PROSITE" id="PS50144">
    <property type="entry name" value="MATH"/>
    <property type="match status" value="1"/>
</dbReference>
<proteinExistence type="predicted"/>
<dbReference type="FunFam" id="2.60.210.10:FF:000005">
    <property type="entry name" value="Ubiquitin carboxyl-terminal hydrolase 13"/>
    <property type="match status" value="1"/>
</dbReference>
<feature type="domain" description="MATH" evidence="2">
    <location>
        <begin position="25"/>
        <end position="149"/>
    </location>
</feature>
<reference evidence="3" key="1">
    <citation type="submission" date="2015-12" db="EMBL/GenBank/DDBJ databases">
        <title>Gene expression during late stages of embryo sac development: a critical building block for successful pollen-pistil interactions.</title>
        <authorList>
            <person name="Liu Y."/>
            <person name="Joly V."/>
            <person name="Sabar M."/>
            <person name="Matton D.P."/>
        </authorList>
    </citation>
    <scope>NUCLEOTIDE SEQUENCE</scope>
</reference>
<protein>
    <submittedName>
        <fullName evidence="3">Putative ovule protein</fullName>
    </submittedName>
</protein>
<evidence type="ECO:0000313" key="3">
    <source>
        <dbReference type="EMBL" id="JAP16174.1"/>
    </source>
</evidence>
<dbReference type="InterPro" id="IPR050804">
    <property type="entry name" value="MCC"/>
</dbReference>
<dbReference type="SMART" id="SM00061">
    <property type="entry name" value="MATH"/>
    <property type="match status" value="1"/>
</dbReference>
<dbReference type="AlphaFoldDB" id="A0A0V0H703"/>
<dbReference type="Gene3D" id="2.60.210.10">
    <property type="entry name" value="Apoptosis, Tumor Necrosis Factor Receptor Associated Protein 2, Chain A"/>
    <property type="match status" value="1"/>
</dbReference>
<organism evidence="3">
    <name type="scientific">Solanum chacoense</name>
    <name type="common">Chaco potato</name>
    <dbReference type="NCBI Taxonomy" id="4108"/>
    <lineage>
        <taxon>Eukaryota</taxon>
        <taxon>Viridiplantae</taxon>
        <taxon>Streptophyta</taxon>
        <taxon>Embryophyta</taxon>
        <taxon>Tracheophyta</taxon>
        <taxon>Spermatophyta</taxon>
        <taxon>Magnoliopsida</taxon>
        <taxon>eudicotyledons</taxon>
        <taxon>Gunneridae</taxon>
        <taxon>Pentapetalae</taxon>
        <taxon>asterids</taxon>
        <taxon>lamiids</taxon>
        <taxon>Solanales</taxon>
        <taxon>Solanaceae</taxon>
        <taxon>Solanoideae</taxon>
        <taxon>Solaneae</taxon>
        <taxon>Solanum</taxon>
    </lineage>
</organism>
<name>A0A0V0H703_SOLCH</name>
<dbReference type="PANTHER" id="PTHR46236:SF35">
    <property type="entry name" value="MATH DOMAIN-CONTAINING PROTEIN"/>
    <property type="match status" value="1"/>
</dbReference>
<dbReference type="InterPro" id="IPR008974">
    <property type="entry name" value="TRAF-like"/>
</dbReference>
<evidence type="ECO:0000259" key="2">
    <source>
        <dbReference type="PROSITE" id="PS50144"/>
    </source>
</evidence>
<dbReference type="InterPro" id="IPR002083">
    <property type="entry name" value="MATH/TRAF_dom"/>
</dbReference>
<dbReference type="EMBL" id="GEDG01024177">
    <property type="protein sequence ID" value="JAP16174.1"/>
    <property type="molecule type" value="Transcribed_RNA"/>
</dbReference>